<dbReference type="AlphaFoldDB" id="A0A644WHF6"/>
<proteinExistence type="predicted"/>
<sequence>MVETIENMILIKAKKCGRGSIFFVSDFVSYGNRNAVNKALERLTEKGLMLRAARGIYCYPKIEKVYGLGPVPPSLEDIAGAMAKRDGAKIAPTGLYAQYQLGLTQQIPMNVVYLTNGVSRTINIGEGKSIKFKHSSPRYFAIRSQLALLLTTALKDWKVENLTEEQISIIKTKLNENPRLQVADLKLMTSKVRELIISLYE</sequence>
<comment type="caution">
    <text evidence="1">The sequence shown here is derived from an EMBL/GenBank/DDBJ whole genome shotgun (WGS) entry which is preliminary data.</text>
</comment>
<dbReference type="InterPro" id="IPR045738">
    <property type="entry name" value="DUF6088"/>
</dbReference>
<gene>
    <name evidence="1" type="ORF">SDC9_49571</name>
</gene>
<protein>
    <recommendedName>
        <fullName evidence="2">AbiEi antitoxin C-terminal domain-containing protein</fullName>
    </recommendedName>
</protein>
<dbReference type="Pfam" id="PF19570">
    <property type="entry name" value="DUF6088"/>
    <property type="match status" value="1"/>
</dbReference>
<evidence type="ECO:0000313" key="1">
    <source>
        <dbReference type="EMBL" id="MPM03306.1"/>
    </source>
</evidence>
<organism evidence="1">
    <name type="scientific">bioreactor metagenome</name>
    <dbReference type="NCBI Taxonomy" id="1076179"/>
    <lineage>
        <taxon>unclassified sequences</taxon>
        <taxon>metagenomes</taxon>
        <taxon>ecological metagenomes</taxon>
    </lineage>
</organism>
<reference evidence="1" key="1">
    <citation type="submission" date="2019-08" db="EMBL/GenBank/DDBJ databases">
        <authorList>
            <person name="Kucharzyk K."/>
            <person name="Murdoch R.W."/>
            <person name="Higgins S."/>
            <person name="Loffler F."/>
        </authorList>
    </citation>
    <scope>NUCLEOTIDE SEQUENCE</scope>
</reference>
<dbReference type="EMBL" id="VSSQ01000942">
    <property type="protein sequence ID" value="MPM03306.1"/>
    <property type="molecule type" value="Genomic_DNA"/>
</dbReference>
<evidence type="ECO:0008006" key="2">
    <source>
        <dbReference type="Google" id="ProtNLM"/>
    </source>
</evidence>
<accession>A0A644WHF6</accession>
<name>A0A644WHF6_9ZZZZ</name>